<proteinExistence type="predicted"/>
<organism evidence="1 2">
    <name type="scientific">Peribacillus glennii</name>
    <dbReference type="NCBI Taxonomy" id="2303991"/>
    <lineage>
        <taxon>Bacteria</taxon>
        <taxon>Bacillati</taxon>
        <taxon>Bacillota</taxon>
        <taxon>Bacilli</taxon>
        <taxon>Bacillales</taxon>
        <taxon>Bacillaceae</taxon>
        <taxon>Peribacillus</taxon>
    </lineage>
</organism>
<dbReference type="AlphaFoldDB" id="A0A372L6X1"/>
<dbReference type="Gene3D" id="3.40.50.2000">
    <property type="entry name" value="Glycogen Phosphorylase B"/>
    <property type="match status" value="1"/>
</dbReference>
<evidence type="ECO:0000313" key="2">
    <source>
        <dbReference type="Proteomes" id="UP000262939"/>
    </source>
</evidence>
<accession>A0A372L6X1</accession>
<comment type="caution">
    <text evidence="1">The sequence shown here is derived from an EMBL/GenBank/DDBJ whole genome shotgun (WGS) entry which is preliminary data.</text>
</comment>
<keyword evidence="2" id="KW-1185">Reference proteome</keyword>
<dbReference type="Proteomes" id="UP000262939">
    <property type="component" value="Unassembled WGS sequence"/>
</dbReference>
<dbReference type="RefSeq" id="WP_117324295.1">
    <property type="nucleotide sequence ID" value="NZ_QVTD01000021.1"/>
</dbReference>
<dbReference type="EMBL" id="QVTD01000021">
    <property type="protein sequence ID" value="RFU60881.1"/>
    <property type="molecule type" value="Genomic_DNA"/>
</dbReference>
<dbReference type="OrthoDB" id="9815663at2"/>
<sequence>MDGIVTKPGGVTISECLFKRKPIFIYHSLPGQEEINIQKLEKSGLIISLQHWREDELSLEAQLSKFYMDNTHFKRYKGIINDYHKDIIEKTPTQILEEI</sequence>
<evidence type="ECO:0000313" key="1">
    <source>
        <dbReference type="EMBL" id="RFU60881.1"/>
    </source>
</evidence>
<name>A0A372L6X1_9BACI</name>
<protein>
    <recommendedName>
        <fullName evidence="3">Glycosyl transferase family 28 C-terminal domain-containing protein</fullName>
    </recommendedName>
</protein>
<evidence type="ECO:0008006" key="3">
    <source>
        <dbReference type="Google" id="ProtNLM"/>
    </source>
</evidence>
<reference evidence="1 2" key="1">
    <citation type="submission" date="2018-08" db="EMBL/GenBank/DDBJ databases">
        <title>Bacillus chawlae sp. nov., Bacillus glennii sp. nov., and Bacillus saganii sp. nov. Isolated from the Vehicle Assembly Building at Kennedy Space Center where the Viking Spacecraft were Assembled.</title>
        <authorList>
            <person name="Seuylemezian A."/>
            <person name="Vaishampayan P."/>
        </authorList>
    </citation>
    <scope>NUCLEOTIDE SEQUENCE [LARGE SCALE GENOMIC DNA]</scope>
    <source>
        <strain evidence="1 2">V44-8</strain>
    </source>
</reference>
<gene>
    <name evidence="1" type="ORF">D0466_20080</name>
</gene>